<evidence type="ECO:0000313" key="3">
    <source>
        <dbReference type="Proteomes" id="UP000010420"/>
    </source>
</evidence>
<dbReference type="PATRIC" id="fig|545697.3.peg.179"/>
<keyword evidence="1" id="KW-1133">Transmembrane helix</keyword>
<dbReference type="AlphaFoldDB" id="L1QP41"/>
<feature type="transmembrane region" description="Helical" evidence="1">
    <location>
        <begin position="6"/>
        <end position="23"/>
    </location>
</feature>
<dbReference type="HOGENOM" id="CLU_2286583_0_0_9"/>
<accession>L1QP41</accession>
<evidence type="ECO:0000256" key="1">
    <source>
        <dbReference type="SAM" id="Phobius"/>
    </source>
</evidence>
<keyword evidence="3" id="KW-1185">Reference proteome</keyword>
<keyword evidence="1" id="KW-0472">Membrane</keyword>
<dbReference type="RefSeq" id="WP_005209991.1">
    <property type="nucleotide sequence ID" value="NZ_KB291602.1"/>
</dbReference>
<organism evidence="2 3">
    <name type="scientific">Clostridium celatum DSM 1785</name>
    <dbReference type="NCBI Taxonomy" id="545697"/>
    <lineage>
        <taxon>Bacteria</taxon>
        <taxon>Bacillati</taxon>
        <taxon>Bacillota</taxon>
        <taxon>Clostridia</taxon>
        <taxon>Eubacteriales</taxon>
        <taxon>Clostridiaceae</taxon>
        <taxon>Clostridium</taxon>
    </lineage>
</organism>
<reference evidence="2 3" key="1">
    <citation type="submission" date="2012-05" db="EMBL/GenBank/DDBJ databases">
        <authorList>
            <person name="Weinstock G."/>
            <person name="Sodergren E."/>
            <person name="Lobos E.A."/>
            <person name="Fulton L."/>
            <person name="Fulton R."/>
            <person name="Courtney L."/>
            <person name="Fronick C."/>
            <person name="O'Laughlin M."/>
            <person name="Godfrey J."/>
            <person name="Wilson R.M."/>
            <person name="Miner T."/>
            <person name="Farmer C."/>
            <person name="Delehaunty K."/>
            <person name="Cordes M."/>
            <person name="Minx P."/>
            <person name="Tomlinson C."/>
            <person name="Chen J."/>
            <person name="Wollam A."/>
            <person name="Pepin K.H."/>
            <person name="Bhonagiri V."/>
            <person name="Zhang X."/>
            <person name="Suruliraj S."/>
            <person name="Warren W."/>
            <person name="Mitreva M."/>
            <person name="Mardis E.R."/>
            <person name="Wilson R.K."/>
        </authorList>
    </citation>
    <scope>NUCLEOTIDE SEQUENCE [LARGE SCALE GENOMIC DNA]</scope>
    <source>
        <strain evidence="2 3">DSM 1785</strain>
    </source>
</reference>
<keyword evidence="1" id="KW-0812">Transmembrane</keyword>
<dbReference type="EMBL" id="AMEZ01000007">
    <property type="protein sequence ID" value="EKY29475.1"/>
    <property type="molecule type" value="Genomic_DNA"/>
</dbReference>
<evidence type="ECO:0000313" key="2">
    <source>
        <dbReference type="EMBL" id="EKY29475.1"/>
    </source>
</evidence>
<comment type="caution">
    <text evidence="2">The sequence shown here is derived from an EMBL/GenBank/DDBJ whole genome shotgun (WGS) entry which is preliminary data.</text>
</comment>
<gene>
    <name evidence="2" type="ORF">HMPREF0216_00182</name>
</gene>
<sequence length="101" mass="11262">MGAVIATVTAEFCIALIQLWYSRNIVDKSWIKENYKYWVSGIVMLILVKVIGNIEGANVFVLAMQVIIGGISYFSSLLILKDKLLLNSIKVVLDKVKGRIS</sequence>
<proteinExistence type="predicted"/>
<protein>
    <submittedName>
        <fullName evidence="2">Uncharacterized protein</fullName>
    </submittedName>
</protein>
<feature type="transmembrane region" description="Helical" evidence="1">
    <location>
        <begin position="60"/>
        <end position="80"/>
    </location>
</feature>
<dbReference type="STRING" id="545697.HMPREF0216_00182"/>
<name>L1QP41_9CLOT</name>
<dbReference type="Proteomes" id="UP000010420">
    <property type="component" value="Unassembled WGS sequence"/>
</dbReference>
<feature type="transmembrane region" description="Helical" evidence="1">
    <location>
        <begin position="35"/>
        <end position="54"/>
    </location>
</feature>